<reference evidence="5 6" key="1">
    <citation type="submission" date="2018-09" db="EMBL/GenBank/DDBJ databases">
        <title>Rhizobium sp. MAE2-X.</title>
        <authorList>
            <person name="Lee Y."/>
            <person name="Jeon C.O."/>
        </authorList>
    </citation>
    <scope>NUCLEOTIDE SEQUENCE [LARGE SCALE GENOMIC DNA]</scope>
    <source>
        <strain evidence="5 6">MAE2-X</strain>
    </source>
</reference>
<dbReference type="PROSITE" id="PS00041">
    <property type="entry name" value="HTH_ARAC_FAMILY_1"/>
    <property type="match status" value="1"/>
</dbReference>
<protein>
    <submittedName>
        <fullName evidence="5">Transcriptional regulator FtrA</fullName>
    </submittedName>
</protein>
<keyword evidence="3" id="KW-0804">Transcription</keyword>
<dbReference type="InterPro" id="IPR018062">
    <property type="entry name" value="HTH_AraC-typ_CS"/>
</dbReference>
<evidence type="ECO:0000256" key="3">
    <source>
        <dbReference type="ARBA" id="ARBA00023163"/>
    </source>
</evidence>
<dbReference type="NCBIfam" id="NF006902">
    <property type="entry name" value="PRK09393.1"/>
    <property type="match status" value="1"/>
</dbReference>
<feature type="domain" description="HTH araC/xylS-type" evidence="4">
    <location>
        <begin position="236"/>
        <end position="335"/>
    </location>
</feature>
<dbReference type="InterPro" id="IPR018060">
    <property type="entry name" value="HTH_AraC"/>
</dbReference>
<dbReference type="CDD" id="cd03137">
    <property type="entry name" value="GATase1_AraC_1"/>
    <property type="match status" value="1"/>
</dbReference>
<keyword evidence="1" id="KW-0805">Transcription regulation</keyword>
<dbReference type="PANTHER" id="PTHR43130">
    <property type="entry name" value="ARAC-FAMILY TRANSCRIPTIONAL REGULATOR"/>
    <property type="match status" value="1"/>
</dbReference>
<dbReference type="PANTHER" id="PTHR43130:SF3">
    <property type="entry name" value="HTH-TYPE TRANSCRIPTIONAL REGULATOR RV1931C"/>
    <property type="match status" value="1"/>
</dbReference>
<dbReference type="Pfam" id="PF12833">
    <property type="entry name" value="HTH_18"/>
    <property type="match status" value="1"/>
</dbReference>
<dbReference type="EMBL" id="CP032405">
    <property type="protein sequence ID" value="QRF50927.1"/>
    <property type="molecule type" value="Genomic_DNA"/>
</dbReference>
<dbReference type="Proteomes" id="UP000596351">
    <property type="component" value="Chromosome"/>
</dbReference>
<dbReference type="RefSeq" id="WP_203018622.1">
    <property type="nucleotide sequence ID" value="NZ_CP032405.1"/>
</dbReference>
<dbReference type="SUPFAM" id="SSF46689">
    <property type="entry name" value="Homeodomain-like"/>
    <property type="match status" value="2"/>
</dbReference>
<dbReference type="InterPro" id="IPR052158">
    <property type="entry name" value="INH-QAR"/>
</dbReference>
<evidence type="ECO:0000256" key="1">
    <source>
        <dbReference type="ARBA" id="ARBA00023015"/>
    </source>
</evidence>
<dbReference type="Gene3D" id="3.40.50.880">
    <property type="match status" value="1"/>
</dbReference>
<dbReference type="SUPFAM" id="SSF52317">
    <property type="entry name" value="Class I glutamine amidotransferase-like"/>
    <property type="match status" value="1"/>
</dbReference>
<evidence type="ECO:0000313" key="5">
    <source>
        <dbReference type="EMBL" id="QRF50927.1"/>
    </source>
</evidence>
<accession>A0ABX7EU83</accession>
<keyword evidence="6" id="KW-1185">Reference proteome</keyword>
<dbReference type="InterPro" id="IPR029062">
    <property type="entry name" value="Class_I_gatase-like"/>
</dbReference>
<organism evidence="5 6">
    <name type="scientific">Rhizobium rosettiformans</name>
    <dbReference type="NCBI Taxonomy" id="1368430"/>
    <lineage>
        <taxon>Bacteria</taxon>
        <taxon>Pseudomonadati</taxon>
        <taxon>Pseudomonadota</taxon>
        <taxon>Alphaproteobacteria</taxon>
        <taxon>Hyphomicrobiales</taxon>
        <taxon>Rhizobiaceae</taxon>
        <taxon>Rhizobium/Agrobacterium group</taxon>
        <taxon>Rhizobium</taxon>
    </lineage>
</organism>
<dbReference type="InterPro" id="IPR002818">
    <property type="entry name" value="DJ-1/PfpI"/>
</dbReference>
<dbReference type="PROSITE" id="PS01124">
    <property type="entry name" value="HTH_ARAC_FAMILY_2"/>
    <property type="match status" value="1"/>
</dbReference>
<name>A0ABX7EU83_9HYPH</name>
<dbReference type="Gene3D" id="1.10.10.60">
    <property type="entry name" value="Homeodomain-like"/>
    <property type="match status" value="2"/>
</dbReference>
<evidence type="ECO:0000256" key="2">
    <source>
        <dbReference type="ARBA" id="ARBA00023125"/>
    </source>
</evidence>
<keyword evidence="2" id="KW-0238">DNA-binding</keyword>
<proteinExistence type="predicted"/>
<dbReference type="InterPro" id="IPR009057">
    <property type="entry name" value="Homeodomain-like_sf"/>
</dbReference>
<evidence type="ECO:0000259" key="4">
    <source>
        <dbReference type="PROSITE" id="PS01124"/>
    </source>
</evidence>
<dbReference type="Pfam" id="PF01965">
    <property type="entry name" value="DJ-1_PfpI"/>
    <property type="match status" value="1"/>
</dbReference>
<gene>
    <name evidence="5" type="primary">ftrA</name>
    <name evidence="5" type="ORF">D4A92_05425</name>
</gene>
<dbReference type="SMART" id="SM00342">
    <property type="entry name" value="HTH_ARAC"/>
    <property type="match status" value="1"/>
</dbReference>
<evidence type="ECO:0000313" key="6">
    <source>
        <dbReference type="Proteomes" id="UP000596351"/>
    </source>
</evidence>
<sequence>MTTCVKITPMTPASPCPSSLLTGPRVVTLAYDGLCTFEFGVAVEVFGLARPEMGKGWYRHATAAIEPGPLSAAGGLTVSASGGLELLKEADLIVVPGWRGIDEPVPVSLIEALRAAHARGARLMSLCSGVAVLAATGLLDGRKATTHWRYADTISQRHPEIHLDPDVLYVDEGLILTAAGSAAGIDLCLHVVRRDFGADAANSVARRLVVPPHREGGQAQFIVRPVPQEREGQRMGPLIDWIEANLQREVTLAEMAARAGMSSRTFQRRFRDLTGHSPGEFLLTRRLRHACDLLERQAALSLDDIATASGFGTPATLRHHFRTRLSTSPAAYRARFGHTGKNG</sequence>